<keyword evidence="4" id="KW-0732">Signal</keyword>
<dbReference type="PANTHER" id="PTHR47466:SF1">
    <property type="entry name" value="METALLOPROTEASE MEP1 (AFU_ORTHOLOGUE AFUA_1G07730)-RELATED"/>
    <property type="match status" value="1"/>
</dbReference>
<evidence type="ECO:0000313" key="11">
    <source>
        <dbReference type="EMBL" id="MFD1000379.1"/>
    </source>
</evidence>
<evidence type="ECO:0000313" key="12">
    <source>
        <dbReference type="Proteomes" id="UP001597112"/>
    </source>
</evidence>
<dbReference type="InterPro" id="IPR024079">
    <property type="entry name" value="MetalloPept_cat_dom_sf"/>
</dbReference>
<dbReference type="Pfam" id="PF18962">
    <property type="entry name" value="Por_Secre_tail"/>
    <property type="match status" value="1"/>
</dbReference>
<dbReference type="Proteomes" id="UP001597112">
    <property type="component" value="Unassembled WGS sequence"/>
</dbReference>
<reference evidence="12" key="1">
    <citation type="journal article" date="2019" name="Int. J. Syst. Evol. Microbiol.">
        <title>The Global Catalogue of Microorganisms (GCM) 10K type strain sequencing project: providing services to taxonomists for standard genome sequencing and annotation.</title>
        <authorList>
            <consortium name="The Broad Institute Genomics Platform"/>
            <consortium name="The Broad Institute Genome Sequencing Center for Infectious Disease"/>
            <person name="Wu L."/>
            <person name="Ma J."/>
        </authorList>
    </citation>
    <scope>NUCLEOTIDE SEQUENCE [LARGE SCALE GENOMIC DNA]</scope>
    <source>
        <strain evidence="12">CCUG 58938</strain>
    </source>
</reference>
<evidence type="ECO:0000259" key="10">
    <source>
        <dbReference type="Pfam" id="PF18962"/>
    </source>
</evidence>
<organism evidence="11 12">
    <name type="scientific">Ohtaekwangia kribbensis</name>
    <dbReference type="NCBI Taxonomy" id="688913"/>
    <lineage>
        <taxon>Bacteria</taxon>
        <taxon>Pseudomonadati</taxon>
        <taxon>Bacteroidota</taxon>
        <taxon>Cytophagia</taxon>
        <taxon>Cytophagales</taxon>
        <taxon>Fulvivirgaceae</taxon>
        <taxon>Ohtaekwangia</taxon>
    </lineage>
</organism>
<evidence type="ECO:0000256" key="3">
    <source>
        <dbReference type="ARBA" id="ARBA00022723"/>
    </source>
</evidence>
<gene>
    <name evidence="11" type="ORF">ACFQ21_13735</name>
</gene>
<keyword evidence="8" id="KW-1015">Disulfide bond</keyword>
<dbReference type="NCBIfam" id="TIGR04183">
    <property type="entry name" value="Por_Secre_tail"/>
    <property type="match status" value="1"/>
</dbReference>
<comment type="similarity">
    <text evidence="1">Belongs to the peptidase M43B family.</text>
</comment>
<dbReference type="Gene3D" id="2.60.120.200">
    <property type="match status" value="1"/>
</dbReference>
<comment type="caution">
    <text evidence="11">The sequence shown here is derived from an EMBL/GenBank/DDBJ whole genome shotgun (WGS) entry which is preliminary data.</text>
</comment>
<sequence>MIEIQQNLQNKRSVRESNEQFEKWLKQRQVNAAARTTSEDKLYIPVVVHVIHRGEAVGVGTNISDEQIVSQIKVLNDDFNRLNADASNTPAEFQSVAGSMTIEFVLAKQDPDGEETNGIVRVRGSRTSWSTSNDGALKATSYWPAEDYLNIWVTNLSSTLLGYAQFPVSDLAGLEDADDNRLTDGVVIDYLVFGSIDDGSFDLEDDFNKGRTTTHEVGHYLGLRHIWGDDDGACGGDGDYVSDTPDQSEESSGCLTHPQTTCGVHKMFQNYMDYTDDACMNMFTQEQVNRMITVMENSPRRKTLPESKGLEVPDGTSVRDVALVSITELSPVRCEESATPSLVIRNNGNVDVTSLIVSYSINEGTATTATSSNITGFAPGTEMTFTLPSLNFSAGENTLAVTVSKPNGYNDKNTSDNALSKIVVVNTASDVIPLRQNFDASFKDQWTLVNPSGGMNWETISTNYSQSLYFNAAVNQTEGDAAWLVSPVLDFSAATTASVFFDLSYRYLSTDGNRNDLDNLQVLASADCGITYDKVLFDESGTSLSVSNDAVNSTPTKAEDWKRNYVNLTTFAGQSNVRLAFVFTNDNGNNIYIDNIEFFVSDDPTPNSVTNPFVVYDSDPITPSDFYITFNLAERQSVQYELMDTMGRQIVAQELTDVLNQTYEVNAEHTSTGVYFLRLQIGQNYYTTKVYMGK</sequence>
<dbReference type="GO" id="GO:0008237">
    <property type="term" value="F:metallopeptidase activity"/>
    <property type="evidence" value="ECO:0007669"/>
    <property type="project" value="UniProtKB-KW"/>
</dbReference>
<dbReference type="Gene3D" id="2.60.40.10">
    <property type="entry name" value="Immunoglobulins"/>
    <property type="match status" value="1"/>
</dbReference>
<name>A0ABW3K2P0_9BACT</name>
<protein>
    <submittedName>
        <fullName evidence="11">M43 family zinc metalloprotease</fullName>
    </submittedName>
</protein>
<keyword evidence="3" id="KW-0479">Metal-binding</keyword>
<evidence type="ECO:0000256" key="4">
    <source>
        <dbReference type="ARBA" id="ARBA00022729"/>
    </source>
</evidence>
<keyword evidence="2" id="KW-0645">Protease</keyword>
<evidence type="ECO:0000256" key="6">
    <source>
        <dbReference type="ARBA" id="ARBA00022833"/>
    </source>
</evidence>
<evidence type="ECO:0000256" key="8">
    <source>
        <dbReference type="ARBA" id="ARBA00023157"/>
    </source>
</evidence>
<proteinExistence type="inferred from homology"/>
<evidence type="ECO:0000259" key="9">
    <source>
        <dbReference type="Pfam" id="PF05572"/>
    </source>
</evidence>
<keyword evidence="12" id="KW-1185">Reference proteome</keyword>
<feature type="domain" description="Peptidase M43 pregnancy-associated plasma-A" evidence="9">
    <location>
        <begin position="142"/>
        <end position="295"/>
    </location>
</feature>
<dbReference type="Gene3D" id="3.40.390.10">
    <property type="entry name" value="Collagenase (Catalytic Domain)"/>
    <property type="match status" value="1"/>
</dbReference>
<evidence type="ECO:0000256" key="5">
    <source>
        <dbReference type="ARBA" id="ARBA00022801"/>
    </source>
</evidence>
<dbReference type="InterPro" id="IPR008754">
    <property type="entry name" value="Peptidase_M43"/>
</dbReference>
<dbReference type="InterPro" id="IPR013783">
    <property type="entry name" value="Ig-like_fold"/>
</dbReference>
<feature type="domain" description="Secretion system C-terminal sorting" evidence="10">
    <location>
        <begin position="625"/>
        <end position="690"/>
    </location>
</feature>
<accession>A0ABW3K2P0</accession>
<dbReference type="Pfam" id="PF05572">
    <property type="entry name" value="Peptidase_M43"/>
    <property type="match status" value="1"/>
</dbReference>
<evidence type="ECO:0000256" key="7">
    <source>
        <dbReference type="ARBA" id="ARBA00023049"/>
    </source>
</evidence>
<dbReference type="SUPFAM" id="SSF49899">
    <property type="entry name" value="Concanavalin A-like lectins/glucanases"/>
    <property type="match status" value="1"/>
</dbReference>
<dbReference type="CDD" id="cd04275">
    <property type="entry name" value="ZnMc_pappalysin_like"/>
    <property type="match status" value="1"/>
</dbReference>
<dbReference type="SUPFAM" id="SSF55486">
    <property type="entry name" value="Metalloproteases ('zincins'), catalytic domain"/>
    <property type="match status" value="1"/>
</dbReference>
<dbReference type="InterPro" id="IPR026444">
    <property type="entry name" value="Secre_tail"/>
</dbReference>
<dbReference type="PANTHER" id="PTHR47466">
    <property type="match status" value="1"/>
</dbReference>
<keyword evidence="6" id="KW-0862">Zinc</keyword>
<keyword evidence="7 11" id="KW-0482">Metalloprotease</keyword>
<evidence type="ECO:0000256" key="2">
    <source>
        <dbReference type="ARBA" id="ARBA00022670"/>
    </source>
</evidence>
<keyword evidence="5" id="KW-0378">Hydrolase</keyword>
<dbReference type="InterPro" id="IPR013320">
    <property type="entry name" value="ConA-like_dom_sf"/>
</dbReference>
<dbReference type="EMBL" id="JBHTKA010000004">
    <property type="protein sequence ID" value="MFD1000379.1"/>
    <property type="molecule type" value="Genomic_DNA"/>
</dbReference>
<evidence type="ECO:0000256" key="1">
    <source>
        <dbReference type="ARBA" id="ARBA00008721"/>
    </source>
</evidence>
<dbReference type="RefSeq" id="WP_377579789.1">
    <property type="nucleotide sequence ID" value="NZ_JBHTKA010000004.1"/>
</dbReference>